<accession>A0AAV2NG17</accession>
<sequence length="79" mass="8854">MINGKSHDSNKLMRNTQDIARMRLHKRSTHVRPNRASVITGNSRIMLSLAARQAVSLAAFAANFFLAIQDLRPGQERPV</sequence>
<reference evidence="1" key="1">
    <citation type="submission" date="2024-04" db="EMBL/GenBank/DDBJ databases">
        <authorList>
            <consortium name="Molecular Ecology Group"/>
        </authorList>
    </citation>
    <scope>NUCLEOTIDE SEQUENCE</scope>
</reference>
<dbReference type="AlphaFoldDB" id="A0AAV2NG17"/>
<protein>
    <submittedName>
        <fullName evidence="1">Uncharacterized protein</fullName>
    </submittedName>
</protein>
<dbReference type="Proteomes" id="UP001497644">
    <property type="component" value="Chromosome 13"/>
</dbReference>
<name>A0AAV2NG17_9HYME</name>
<evidence type="ECO:0000313" key="2">
    <source>
        <dbReference type="Proteomes" id="UP001497644"/>
    </source>
</evidence>
<keyword evidence="2" id="KW-1185">Reference proteome</keyword>
<evidence type="ECO:0000313" key="1">
    <source>
        <dbReference type="EMBL" id="CAL1678076.1"/>
    </source>
</evidence>
<proteinExistence type="predicted"/>
<organism evidence="1 2">
    <name type="scientific">Lasius platythorax</name>
    <dbReference type="NCBI Taxonomy" id="488582"/>
    <lineage>
        <taxon>Eukaryota</taxon>
        <taxon>Metazoa</taxon>
        <taxon>Ecdysozoa</taxon>
        <taxon>Arthropoda</taxon>
        <taxon>Hexapoda</taxon>
        <taxon>Insecta</taxon>
        <taxon>Pterygota</taxon>
        <taxon>Neoptera</taxon>
        <taxon>Endopterygota</taxon>
        <taxon>Hymenoptera</taxon>
        <taxon>Apocrita</taxon>
        <taxon>Aculeata</taxon>
        <taxon>Formicoidea</taxon>
        <taxon>Formicidae</taxon>
        <taxon>Formicinae</taxon>
        <taxon>Lasius</taxon>
        <taxon>Lasius</taxon>
    </lineage>
</organism>
<gene>
    <name evidence="1" type="ORF">LPLAT_LOCUS3978</name>
</gene>
<dbReference type="EMBL" id="OZ034836">
    <property type="protein sequence ID" value="CAL1678076.1"/>
    <property type="molecule type" value="Genomic_DNA"/>
</dbReference>